<accession>A0A1M3SYF5</accession>
<proteinExistence type="predicted"/>
<protein>
    <submittedName>
        <fullName evidence="1">Uncharacterized protein</fullName>
    </submittedName>
</protein>
<name>A0A1M3SYF5_ASPLC</name>
<dbReference type="AlphaFoldDB" id="A0A1M3SYF5"/>
<organism evidence="1 2">
    <name type="scientific">Aspergillus luchuensis (strain CBS 106.47)</name>
    <dbReference type="NCBI Taxonomy" id="1137211"/>
    <lineage>
        <taxon>Eukaryota</taxon>
        <taxon>Fungi</taxon>
        <taxon>Dikarya</taxon>
        <taxon>Ascomycota</taxon>
        <taxon>Pezizomycotina</taxon>
        <taxon>Eurotiomycetes</taxon>
        <taxon>Eurotiomycetidae</taxon>
        <taxon>Eurotiales</taxon>
        <taxon>Aspergillaceae</taxon>
        <taxon>Aspergillus</taxon>
        <taxon>Aspergillus subgen. Circumdati</taxon>
    </lineage>
</organism>
<evidence type="ECO:0000313" key="1">
    <source>
        <dbReference type="EMBL" id="OJZ79550.1"/>
    </source>
</evidence>
<dbReference type="VEuPathDB" id="FungiDB:ASPFODRAFT_592991"/>
<gene>
    <name evidence="1" type="ORF">ASPFODRAFT_592991</name>
</gene>
<dbReference type="Proteomes" id="UP000184063">
    <property type="component" value="Unassembled WGS sequence"/>
</dbReference>
<reference evidence="2" key="1">
    <citation type="journal article" date="2017" name="Genome Biol.">
        <title>Comparative genomics reveals high biological diversity and specific adaptations in the industrially and medically important fungal genus Aspergillus.</title>
        <authorList>
            <person name="de Vries R.P."/>
            <person name="Riley R."/>
            <person name="Wiebenga A."/>
            <person name="Aguilar-Osorio G."/>
            <person name="Amillis S."/>
            <person name="Uchima C.A."/>
            <person name="Anderluh G."/>
            <person name="Asadollahi M."/>
            <person name="Askin M."/>
            <person name="Barry K."/>
            <person name="Battaglia E."/>
            <person name="Bayram O."/>
            <person name="Benocci T."/>
            <person name="Braus-Stromeyer S.A."/>
            <person name="Caldana C."/>
            <person name="Canovas D."/>
            <person name="Cerqueira G.C."/>
            <person name="Chen F."/>
            <person name="Chen W."/>
            <person name="Choi C."/>
            <person name="Clum A."/>
            <person name="Dos Santos R.A."/>
            <person name="Damasio A.R."/>
            <person name="Diallinas G."/>
            <person name="Emri T."/>
            <person name="Fekete E."/>
            <person name="Flipphi M."/>
            <person name="Freyberg S."/>
            <person name="Gallo A."/>
            <person name="Gournas C."/>
            <person name="Habgood R."/>
            <person name="Hainaut M."/>
            <person name="Harispe M.L."/>
            <person name="Henrissat B."/>
            <person name="Hilden K.S."/>
            <person name="Hope R."/>
            <person name="Hossain A."/>
            <person name="Karabika E."/>
            <person name="Karaffa L."/>
            <person name="Karanyi Z."/>
            <person name="Krasevec N."/>
            <person name="Kuo A."/>
            <person name="Kusch H."/>
            <person name="LaButti K."/>
            <person name="Lagendijk E.L."/>
            <person name="Lapidus A."/>
            <person name="Levasseur A."/>
            <person name="Lindquist E."/>
            <person name="Lipzen A."/>
            <person name="Logrieco A.F."/>
            <person name="MacCabe A."/>
            <person name="Maekelae M.R."/>
            <person name="Malavazi I."/>
            <person name="Melin P."/>
            <person name="Meyer V."/>
            <person name="Mielnichuk N."/>
            <person name="Miskei M."/>
            <person name="Molnar A.P."/>
            <person name="Mule G."/>
            <person name="Ngan C.Y."/>
            <person name="Orejas M."/>
            <person name="Orosz E."/>
            <person name="Ouedraogo J.P."/>
            <person name="Overkamp K.M."/>
            <person name="Park H.-S."/>
            <person name="Perrone G."/>
            <person name="Piumi F."/>
            <person name="Punt P.J."/>
            <person name="Ram A.F."/>
            <person name="Ramon A."/>
            <person name="Rauscher S."/>
            <person name="Record E."/>
            <person name="Riano-Pachon D.M."/>
            <person name="Robert V."/>
            <person name="Roehrig J."/>
            <person name="Ruller R."/>
            <person name="Salamov A."/>
            <person name="Salih N.S."/>
            <person name="Samson R.A."/>
            <person name="Sandor E."/>
            <person name="Sanguinetti M."/>
            <person name="Schuetze T."/>
            <person name="Sepcic K."/>
            <person name="Shelest E."/>
            <person name="Sherlock G."/>
            <person name="Sophianopoulou V."/>
            <person name="Squina F.M."/>
            <person name="Sun H."/>
            <person name="Susca A."/>
            <person name="Todd R.B."/>
            <person name="Tsang A."/>
            <person name="Unkles S.E."/>
            <person name="van de Wiele N."/>
            <person name="van Rossen-Uffink D."/>
            <person name="Oliveira J.V."/>
            <person name="Vesth T.C."/>
            <person name="Visser J."/>
            <person name="Yu J.-H."/>
            <person name="Zhou M."/>
            <person name="Andersen M.R."/>
            <person name="Archer D.B."/>
            <person name="Baker S.E."/>
            <person name="Benoit I."/>
            <person name="Brakhage A.A."/>
            <person name="Braus G.H."/>
            <person name="Fischer R."/>
            <person name="Frisvad J.C."/>
            <person name="Goldman G.H."/>
            <person name="Houbraken J."/>
            <person name="Oakley B."/>
            <person name="Pocsi I."/>
            <person name="Scazzocchio C."/>
            <person name="Seiboth B."/>
            <person name="vanKuyk P.A."/>
            <person name="Wortman J."/>
            <person name="Dyer P.S."/>
            <person name="Grigoriev I.V."/>
        </authorList>
    </citation>
    <scope>NUCLEOTIDE SEQUENCE [LARGE SCALE GENOMIC DNA]</scope>
    <source>
        <strain evidence="2">CBS 106.47</strain>
    </source>
</reference>
<evidence type="ECO:0000313" key="2">
    <source>
        <dbReference type="Proteomes" id="UP000184063"/>
    </source>
</evidence>
<dbReference type="EMBL" id="KV878292">
    <property type="protein sequence ID" value="OJZ79550.1"/>
    <property type="molecule type" value="Genomic_DNA"/>
</dbReference>
<sequence length="86" mass="9255">MRNQRVSSQRSLVNDSVQGMYDARTCCGGEQPSTIVVFGSKWTRGGYQSAAVHPSLANLSRIKNIVAIAHALAEADANQVISKHLS</sequence>